<dbReference type="CDD" id="cd00067">
    <property type="entry name" value="GAL4"/>
    <property type="match status" value="1"/>
</dbReference>
<feature type="domain" description="Zn(2)-C6 fungal-type" evidence="4">
    <location>
        <begin position="140"/>
        <end position="168"/>
    </location>
</feature>
<evidence type="ECO:0000313" key="6">
    <source>
        <dbReference type="Proteomes" id="UP001338125"/>
    </source>
</evidence>
<dbReference type="InterPro" id="IPR001138">
    <property type="entry name" value="Zn2Cys6_DnaBD"/>
</dbReference>
<evidence type="ECO:0000256" key="2">
    <source>
        <dbReference type="ARBA" id="ARBA00023242"/>
    </source>
</evidence>
<dbReference type="Gene3D" id="4.10.240.10">
    <property type="entry name" value="Zn(2)-C6 fungal-type DNA-binding domain"/>
    <property type="match status" value="1"/>
</dbReference>
<dbReference type="InterPro" id="IPR021858">
    <property type="entry name" value="Fun_TF"/>
</dbReference>
<evidence type="ECO:0000259" key="4">
    <source>
        <dbReference type="PROSITE" id="PS50048"/>
    </source>
</evidence>
<dbReference type="SUPFAM" id="SSF57701">
    <property type="entry name" value="Zn2/Cys6 DNA-binding domain"/>
    <property type="match status" value="1"/>
</dbReference>
<feature type="region of interest" description="Disordered" evidence="3">
    <location>
        <begin position="239"/>
        <end position="273"/>
    </location>
</feature>
<evidence type="ECO:0000313" key="5">
    <source>
        <dbReference type="EMBL" id="KAK5998480.1"/>
    </source>
</evidence>
<dbReference type="Proteomes" id="UP001338125">
    <property type="component" value="Unassembled WGS sequence"/>
</dbReference>
<dbReference type="PANTHER" id="PTHR37534:SF23">
    <property type="entry name" value="ZN(II)2CYS6 TRANSCRIPTION FACTOR (EUROFUNG)"/>
    <property type="match status" value="1"/>
</dbReference>
<dbReference type="SMART" id="SM00066">
    <property type="entry name" value="GAL4"/>
    <property type="match status" value="1"/>
</dbReference>
<dbReference type="EMBL" id="JAVFKD010000001">
    <property type="protein sequence ID" value="KAK5998480.1"/>
    <property type="molecule type" value="Genomic_DNA"/>
</dbReference>
<feature type="region of interest" description="Disordered" evidence="3">
    <location>
        <begin position="286"/>
        <end position="350"/>
    </location>
</feature>
<keyword evidence="6" id="KW-1185">Reference proteome</keyword>
<evidence type="ECO:0000256" key="3">
    <source>
        <dbReference type="SAM" id="MobiDB-lite"/>
    </source>
</evidence>
<sequence>MPELDMTAPGFKLHRQPAEIARDNSVLIRAHIHSPPGFSNLSADPSQVYTASSQALFVPSGKRYRASSSPSIIWEYDPDSTTTPNQPIYLDHFQSPIIMDSPDTPRMLTARPRLSASPPIDPKEDRIKRKLNARKRTKTGCLTCRKRRIKCDEGKPTCKNCIKSKRNCDGYSQRVIFKEPIGSMSAPFNTNAFAGSSNLGEDSMSNQQDGQVSRMALQAIAPRPPGYHINPSLHISHRQEGVPTTTEQRRQNPHSSFPLRFSEDDNAGEGPSRTAVLDNTAAFYSQPSGLSQLPHHYRAGPEPQQLASQNDNAGEGSSSTNRVGSLVAVDSNPLGSLLPPDDQDENRSLPDSVHDYQEAQSIVVPATTAELQHLSATEVRTFGAYSTSRAVSAYLDHPHAPNFWHPGLRDIFMHFINVTGPTISLYEPQAFERGEPSKEHTAGHGLWKSAFPQMALRHPALLQAMLALASLQLAKLQNYPETAALKHYHLALRRITRIMMSEMRRTHPATLAATLLLGYFEVWTADHTKWSQHLLGARILFSEIPLKAMVRRCLPIKRWRQFERQRRNINPYFPGLLPQLQPASALDYRLLSTLTGIKVTSEDYGDITPQYLDPRSLPVSDKDVENFDIYCDLFWWYCKMDVYQSFLGGTKLFMEYEYWTQCPPRAPVSKPETAFGTYDHLVLLLGRLADFSFKDRLRKHKAEKAAKARTGGAAPGSPNTFPGMLPIQGKVRVPTGFGEPRQTTPQSDSHEDVDPQVSFQAALREWESIRQAFDVFRNHLGPEFESLDAGYGDLMDTPFGSAVQYRSYAISGIWMNYYMGLINLFRSHPEMPPASLQAAGLQAAKTHNYAVEIGRIAAGVVLDLSHVAEINTLLAAALIESSFCLFVAAVQYGDSDQRKWLVRRMFDVSRLTGWQSARQIAGGCESSWIKAHEMKRGPPYTRTTLFNSQSIWDNPRRIDDRIREISQGEEEPLVLQNADRANYALGLLAVEEDLEVLKLEDR</sequence>
<evidence type="ECO:0000256" key="1">
    <source>
        <dbReference type="ARBA" id="ARBA00004123"/>
    </source>
</evidence>
<protein>
    <submittedName>
        <fullName evidence="5">Transcriptional regulatory protein C15D4.02</fullName>
    </submittedName>
</protein>
<accession>A0ABR0T398</accession>
<feature type="compositionally biased region" description="Polar residues" evidence="3">
    <location>
        <begin position="305"/>
        <end position="323"/>
    </location>
</feature>
<organism evidence="5 6">
    <name type="scientific">Cladobotryum mycophilum</name>
    <dbReference type="NCBI Taxonomy" id="491253"/>
    <lineage>
        <taxon>Eukaryota</taxon>
        <taxon>Fungi</taxon>
        <taxon>Dikarya</taxon>
        <taxon>Ascomycota</taxon>
        <taxon>Pezizomycotina</taxon>
        <taxon>Sordariomycetes</taxon>
        <taxon>Hypocreomycetidae</taxon>
        <taxon>Hypocreales</taxon>
        <taxon>Hypocreaceae</taxon>
        <taxon>Cladobotryum</taxon>
    </lineage>
</organism>
<comment type="caution">
    <text evidence="5">The sequence shown here is derived from an EMBL/GenBank/DDBJ whole genome shotgun (WGS) entry which is preliminary data.</text>
</comment>
<dbReference type="Pfam" id="PF00172">
    <property type="entry name" value="Zn_clus"/>
    <property type="match status" value="1"/>
</dbReference>
<keyword evidence="2" id="KW-0539">Nucleus</keyword>
<dbReference type="PROSITE" id="PS00463">
    <property type="entry name" value="ZN2_CY6_FUNGAL_1"/>
    <property type="match status" value="1"/>
</dbReference>
<dbReference type="Pfam" id="PF11951">
    <property type="entry name" value="Fungal_trans_2"/>
    <property type="match status" value="1"/>
</dbReference>
<dbReference type="InterPro" id="IPR036864">
    <property type="entry name" value="Zn2-C6_fun-type_DNA-bd_sf"/>
</dbReference>
<proteinExistence type="predicted"/>
<dbReference type="PANTHER" id="PTHR37534">
    <property type="entry name" value="TRANSCRIPTIONAL ACTIVATOR PROTEIN UGA3"/>
    <property type="match status" value="1"/>
</dbReference>
<name>A0ABR0T398_9HYPO</name>
<reference evidence="5 6" key="1">
    <citation type="submission" date="2024-01" db="EMBL/GenBank/DDBJ databases">
        <title>Complete genome of Cladobotryum mycophilum ATHUM6906.</title>
        <authorList>
            <person name="Christinaki A.C."/>
            <person name="Myridakis A.I."/>
            <person name="Kouvelis V.N."/>
        </authorList>
    </citation>
    <scope>NUCLEOTIDE SEQUENCE [LARGE SCALE GENOMIC DNA]</scope>
    <source>
        <strain evidence="5 6">ATHUM6906</strain>
    </source>
</reference>
<comment type="subcellular location">
    <subcellularLocation>
        <location evidence="1">Nucleus</location>
    </subcellularLocation>
</comment>
<gene>
    <name evidence="5" type="ORF">PT974_00859</name>
</gene>
<dbReference type="PROSITE" id="PS50048">
    <property type="entry name" value="ZN2_CY6_FUNGAL_2"/>
    <property type="match status" value="1"/>
</dbReference>